<sequence length="258" mass="27049">MFGIDDALIGAGIGALGNIIGGGMSSAGQASANWQNQLFASQEARANRDFQERMSSTAYQRAMADMKTAGLNPILAYSQGGASTPSGGQGSATVENTMEALGKGVTSASQAATRVAELRNMTQQTATSATQGDLNKASAALSVANAAKANQDTATSAADQRLKDANTALTVEQMDNPKAYRALMGAQAHSAYTQGNLNIEQTKNPVPLARTGQNIFQGLQDYFKIPANPTSAREEYDARKAAHTDTWKRIKSWLPGGN</sequence>
<dbReference type="EMBL" id="MK249179">
    <property type="protein sequence ID" value="QCQ84854.1"/>
    <property type="molecule type" value="Genomic_DNA"/>
</dbReference>
<proteinExistence type="predicted"/>
<reference evidence="1" key="1">
    <citation type="submission" date="2018-12" db="EMBL/GenBank/DDBJ databases">
        <title>Singled stranded DNA viruses identified in blackflies (Austrosimulium ungulatum) sampled in New Zealand.</title>
        <authorList>
            <person name="Kraberger S."/>
            <person name="Fontenele R.S."/>
            <person name="Schmidlin K."/>
            <person name="Walters M."/>
            <person name="Varsani A."/>
        </authorList>
    </citation>
    <scope>NUCLEOTIDE SEQUENCE [LARGE SCALE GENOMIC DNA]</scope>
    <source>
        <strain evidence="1">106</strain>
    </source>
</reference>
<dbReference type="Proteomes" id="UP000322922">
    <property type="component" value="Genome"/>
</dbReference>
<organism evidence="1">
    <name type="scientific">Blackfly microvirus SF02</name>
    <dbReference type="NCBI Taxonomy" id="2576452"/>
    <lineage>
        <taxon>Viruses</taxon>
        <taxon>Monodnaviria</taxon>
        <taxon>Sangervirae</taxon>
        <taxon>Phixviricota</taxon>
        <taxon>Malgrandaviricetes</taxon>
        <taxon>Petitvirales</taxon>
        <taxon>Microviridae</taxon>
        <taxon>Microvirus</taxon>
    </lineage>
</organism>
<evidence type="ECO:0000313" key="1">
    <source>
        <dbReference type="EMBL" id="QCQ84854.1"/>
    </source>
</evidence>
<name>A0A4P8PTR0_9VIRU</name>
<accession>A0A4P8PTR0</accession>
<protein>
    <submittedName>
        <fullName evidence="1">DNA pilot protein</fullName>
    </submittedName>
</protein>